<evidence type="ECO:0000256" key="2">
    <source>
        <dbReference type="RuleBase" id="RU102079"/>
    </source>
</evidence>
<evidence type="ECO:0000313" key="4">
    <source>
        <dbReference type="EnsemblMetazoa" id="GAUT037964-PA"/>
    </source>
</evidence>
<dbReference type="PANTHER" id="PTHR11346">
    <property type="entry name" value="GALECTIN"/>
    <property type="match status" value="1"/>
</dbReference>
<dbReference type="InterPro" id="IPR044156">
    <property type="entry name" value="Galectin-like"/>
</dbReference>
<dbReference type="Pfam" id="PF00337">
    <property type="entry name" value="Gal-bind_lectin"/>
    <property type="match status" value="2"/>
</dbReference>
<reference evidence="4" key="1">
    <citation type="submission" date="2020-05" db="UniProtKB">
        <authorList>
            <consortium name="EnsemblMetazoa"/>
        </authorList>
    </citation>
    <scope>IDENTIFICATION</scope>
    <source>
        <strain evidence="4">TTRI</strain>
    </source>
</reference>
<sequence>MNLWKGKVLTNLPYGHVLIIGGKIKSHPYKITLEVTADDRLTLDNEKGMLLKVEANFRDNSSIHSVFQPGEDKQQEEIWKTEGPKNPLQPGESFTFRIALLQKCFEIYVNDHIYGTFEFQQAPKQIQYVMLEGDFEKVTQFHQRMLFPLVFPKSLISSEKIAFQSDVPKKYETGTVVALQCIAKGPPSTEFSICFQCADTGRIILKFLVNFDKCCVTRTCQKDDNSFSSDDEETDGEFPFQRGKLFKIAFGVGDKAFIIAVNGQYFTYFNYPARSFAISALKCCTNDVGDFTVKSLEYHLDSSLEARVEKLSAI</sequence>
<feature type="domain" description="Galectin" evidence="3">
    <location>
        <begin position="4"/>
        <end position="144"/>
    </location>
</feature>
<proteinExistence type="predicted"/>
<dbReference type="VEuPathDB" id="VectorBase:GAUT037964"/>
<dbReference type="GO" id="GO:0030246">
    <property type="term" value="F:carbohydrate binding"/>
    <property type="evidence" value="ECO:0007669"/>
    <property type="project" value="UniProtKB-UniRule"/>
</dbReference>
<evidence type="ECO:0000259" key="3">
    <source>
        <dbReference type="PROSITE" id="PS51304"/>
    </source>
</evidence>
<dbReference type="EnsemblMetazoa" id="GAUT037964-RA">
    <property type="protein sequence ID" value="GAUT037964-PA"/>
    <property type="gene ID" value="GAUT037964"/>
</dbReference>
<dbReference type="Proteomes" id="UP000078200">
    <property type="component" value="Unassembled WGS sequence"/>
</dbReference>
<keyword evidence="1 2" id="KW-0430">Lectin</keyword>
<feature type="domain" description="Galectin" evidence="3">
    <location>
        <begin position="163"/>
        <end position="299"/>
    </location>
</feature>
<dbReference type="SMART" id="SM00276">
    <property type="entry name" value="GLECT"/>
    <property type="match status" value="2"/>
</dbReference>
<evidence type="ECO:0000313" key="5">
    <source>
        <dbReference type="Proteomes" id="UP000078200"/>
    </source>
</evidence>
<dbReference type="InterPro" id="IPR001079">
    <property type="entry name" value="Galectin_CRD"/>
</dbReference>
<organism evidence="4 5">
    <name type="scientific">Glossina austeni</name>
    <name type="common">Savannah tsetse fly</name>
    <dbReference type="NCBI Taxonomy" id="7395"/>
    <lineage>
        <taxon>Eukaryota</taxon>
        <taxon>Metazoa</taxon>
        <taxon>Ecdysozoa</taxon>
        <taxon>Arthropoda</taxon>
        <taxon>Hexapoda</taxon>
        <taxon>Insecta</taxon>
        <taxon>Pterygota</taxon>
        <taxon>Neoptera</taxon>
        <taxon>Endopterygota</taxon>
        <taxon>Diptera</taxon>
        <taxon>Brachycera</taxon>
        <taxon>Muscomorpha</taxon>
        <taxon>Hippoboscoidea</taxon>
        <taxon>Glossinidae</taxon>
        <taxon>Glossina</taxon>
    </lineage>
</organism>
<accession>A0A1A9VHV0</accession>
<dbReference type="PANTHER" id="PTHR11346:SF147">
    <property type="entry name" value="GALECTIN"/>
    <property type="match status" value="1"/>
</dbReference>
<dbReference type="PROSITE" id="PS51304">
    <property type="entry name" value="GALECTIN"/>
    <property type="match status" value="2"/>
</dbReference>
<dbReference type="STRING" id="7395.A0A1A9VHV0"/>
<keyword evidence="5" id="KW-1185">Reference proteome</keyword>
<evidence type="ECO:0000256" key="1">
    <source>
        <dbReference type="ARBA" id="ARBA00022734"/>
    </source>
</evidence>
<dbReference type="AlphaFoldDB" id="A0A1A9VHV0"/>
<protein>
    <recommendedName>
        <fullName evidence="2">Galectin</fullName>
    </recommendedName>
</protein>
<dbReference type="SMART" id="SM00908">
    <property type="entry name" value="Gal-bind_lectin"/>
    <property type="match status" value="2"/>
</dbReference>
<dbReference type="SUPFAM" id="SSF49899">
    <property type="entry name" value="Concanavalin A-like lectins/glucanases"/>
    <property type="match status" value="2"/>
</dbReference>
<dbReference type="Gene3D" id="2.60.120.200">
    <property type="match status" value="2"/>
</dbReference>
<name>A0A1A9VHV0_GLOAU</name>
<dbReference type="InterPro" id="IPR013320">
    <property type="entry name" value="ConA-like_dom_sf"/>
</dbReference>